<accession>A0AAW1RJX7</accession>
<dbReference type="GO" id="GO:0034982">
    <property type="term" value="P:mitochondrial protein processing"/>
    <property type="evidence" value="ECO:0007669"/>
    <property type="project" value="TreeGrafter"/>
</dbReference>
<dbReference type="Pfam" id="PF09768">
    <property type="entry name" value="Peptidase_M76"/>
    <property type="match status" value="1"/>
</dbReference>
<dbReference type="GO" id="GO:0033615">
    <property type="term" value="P:mitochondrial proton-transporting ATP synthase complex assembly"/>
    <property type="evidence" value="ECO:0007669"/>
    <property type="project" value="TreeGrafter"/>
</dbReference>
<comment type="similarity">
    <text evidence="1 6">Belongs to the peptidase M76 family.</text>
</comment>
<sequence length="169" mass="18655">MVDRAQNKHPTVKFLIQRLAEAGCPVSPNFFKVQACAQRGEIGGGFLPGEGIVICHDRLGSQWEVDTAMSHELIHAYDQCRASNLDWTKCEHHACSEVRAAALSGDCTLWSEFLRGNFGIQKQFQACVRRRANLSVQGNPHCKGEKCKAAVDLVMDSCLSDTAPFDHLP</sequence>
<keyword evidence="4 6" id="KW-0378">Hydrolase</keyword>
<dbReference type="EMBL" id="JALJOS010000010">
    <property type="protein sequence ID" value="KAK9833954.1"/>
    <property type="molecule type" value="Genomic_DNA"/>
</dbReference>
<name>A0AAW1RJX7_9CHLO</name>
<proteinExistence type="inferred from homology"/>
<dbReference type="PANTHER" id="PTHR21711:SF0">
    <property type="entry name" value="MITOCHONDRIAL INNER MEMBRANE PROTEASE ATP23 HOMOLOG"/>
    <property type="match status" value="1"/>
</dbReference>
<dbReference type="InterPro" id="IPR019165">
    <property type="entry name" value="Peptidase_M76_ATP23"/>
</dbReference>
<evidence type="ECO:0000256" key="2">
    <source>
        <dbReference type="ARBA" id="ARBA00022670"/>
    </source>
</evidence>
<keyword evidence="2 6" id="KW-0645">Protease</keyword>
<evidence type="ECO:0000256" key="1">
    <source>
        <dbReference type="ARBA" id="ARBA00009915"/>
    </source>
</evidence>
<dbReference type="PANTHER" id="PTHR21711">
    <property type="entry name" value="MITOCHONDRIAL INNER MEMBRANE PROTEASE"/>
    <property type="match status" value="1"/>
</dbReference>
<dbReference type="AlphaFoldDB" id="A0AAW1RJX7"/>
<gene>
    <name evidence="7" type="ORF">WJX74_010887</name>
</gene>
<keyword evidence="8" id="KW-1185">Reference proteome</keyword>
<comment type="caution">
    <text evidence="7">The sequence shown here is derived from an EMBL/GenBank/DDBJ whole genome shotgun (WGS) entry which is preliminary data.</text>
</comment>
<evidence type="ECO:0000256" key="6">
    <source>
        <dbReference type="RuleBase" id="RU364057"/>
    </source>
</evidence>
<keyword evidence="5 6" id="KW-0482">Metalloprotease</keyword>
<evidence type="ECO:0000313" key="7">
    <source>
        <dbReference type="EMBL" id="KAK9833954.1"/>
    </source>
</evidence>
<dbReference type="GO" id="GO:0004222">
    <property type="term" value="F:metalloendopeptidase activity"/>
    <property type="evidence" value="ECO:0007669"/>
    <property type="project" value="InterPro"/>
</dbReference>
<evidence type="ECO:0000256" key="5">
    <source>
        <dbReference type="ARBA" id="ARBA00023049"/>
    </source>
</evidence>
<dbReference type="Proteomes" id="UP001438707">
    <property type="component" value="Unassembled WGS sequence"/>
</dbReference>
<evidence type="ECO:0000313" key="8">
    <source>
        <dbReference type="Proteomes" id="UP001438707"/>
    </source>
</evidence>
<keyword evidence="3 6" id="KW-0479">Metal-binding</keyword>
<dbReference type="EC" id="3.4.24.-" evidence="6"/>
<evidence type="ECO:0000256" key="3">
    <source>
        <dbReference type="ARBA" id="ARBA00022723"/>
    </source>
</evidence>
<dbReference type="GO" id="GO:0046872">
    <property type="term" value="F:metal ion binding"/>
    <property type="evidence" value="ECO:0007669"/>
    <property type="project" value="UniProtKB-KW"/>
</dbReference>
<dbReference type="GO" id="GO:0005739">
    <property type="term" value="C:mitochondrion"/>
    <property type="evidence" value="ECO:0007669"/>
    <property type="project" value="GOC"/>
</dbReference>
<reference evidence="7 8" key="1">
    <citation type="journal article" date="2024" name="Nat. Commun.">
        <title>Phylogenomics reveals the evolutionary origins of lichenization in chlorophyte algae.</title>
        <authorList>
            <person name="Puginier C."/>
            <person name="Libourel C."/>
            <person name="Otte J."/>
            <person name="Skaloud P."/>
            <person name="Haon M."/>
            <person name="Grisel S."/>
            <person name="Petersen M."/>
            <person name="Berrin J.G."/>
            <person name="Delaux P.M."/>
            <person name="Dal Grande F."/>
            <person name="Keller J."/>
        </authorList>
    </citation>
    <scope>NUCLEOTIDE SEQUENCE [LARGE SCALE GENOMIC DNA]</scope>
    <source>
        <strain evidence="7 8">SAG 2145</strain>
    </source>
</reference>
<protein>
    <recommendedName>
        <fullName evidence="6">Mitochondrial inner membrane protease ATP23</fullName>
        <ecNumber evidence="6">3.4.24.-</ecNumber>
    </recommendedName>
</protein>
<organism evidence="7 8">
    <name type="scientific">Apatococcus lobatus</name>
    <dbReference type="NCBI Taxonomy" id="904363"/>
    <lineage>
        <taxon>Eukaryota</taxon>
        <taxon>Viridiplantae</taxon>
        <taxon>Chlorophyta</taxon>
        <taxon>core chlorophytes</taxon>
        <taxon>Trebouxiophyceae</taxon>
        <taxon>Chlorellales</taxon>
        <taxon>Chlorellaceae</taxon>
        <taxon>Apatococcus</taxon>
    </lineage>
</organism>
<evidence type="ECO:0000256" key="4">
    <source>
        <dbReference type="ARBA" id="ARBA00022801"/>
    </source>
</evidence>